<dbReference type="PANTHER" id="PTHR33395:SF22">
    <property type="entry name" value="REVERSE TRANSCRIPTASE DOMAIN-CONTAINING PROTEIN"/>
    <property type="match status" value="1"/>
</dbReference>
<dbReference type="AlphaFoldDB" id="A0A2I0U505"/>
<proteinExistence type="predicted"/>
<dbReference type="GO" id="GO:0061343">
    <property type="term" value="P:cell adhesion involved in heart morphogenesis"/>
    <property type="evidence" value="ECO:0007669"/>
    <property type="project" value="TreeGrafter"/>
</dbReference>
<dbReference type="Proteomes" id="UP000233556">
    <property type="component" value="Unassembled WGS sequence"/>
</dbReference>
<protein>
    <recommendedName>
        <fullName evidence="3">Rna-directed dna polymerase from mobile element jockey-like</fullName>
    </recommendedName>
</protein>
<dbReference type="GO" id="GO:0007508">
    <property type="term" value="P:larval heart development"/>
    <property type="evidence" value="ECO:0007669"/>
    <property type="project" value="TreeGrafter"/>
</dbReference>
<organism evidence="1 2">
    <name type="scientific">Limosa lapponica baueri</name>
    <dbReference type="NCBI Taxonomy" id="1758121"/>
    <lineage>
        <taxon>Eukaryota</taxon>
        <taxon>Metazoa</taxon>
        <taxon>Chordata</taxon>
        <taxon>Craniata</taxon>
        <taxon>Vertebrata</taxon>
        <taxon>Euteleostomi</taxon>
        <taxon>Archelosauria</taxon>
        <taxon>Archosauria</taxon>
        <taxon>Dinosauria</taxon>
        <taxon>Saurischia</taxon>
        <taxon>Theropoda</taxon>
        <taxon>Coelurosauria</taxon>
        <taxon>Aves</taxon>
        <taxon>Neognathae</taxon>
        <taxon>Neoaves</taxon>
        <taxon>Charadriiformes</taxon>
        <taxon>Scolopacidae</taxon>
        <taxon>Limosa</taxon>
    </lineage>
</organism>
<gene>
    <name evidence="1" type="ORF">llap_8579</name>
</gene>
<evidence type="ECO:0000313" key="2">
    <source>
        <dbReference type="Proteomes" id="UP000233556"/>
    </source>
</evidence>
<dbReference type="EMBL" id="KZ506164">
    <property type="protein sequence ID" value="PKU41109.1"/>
    <property type="molecule type" value="Genomic_DNA"/>
</dbReference>
<dbReference type="OrthoDB" id="416454at2759"/>
<dbReference type="GO" id="GO:0031012">
    <property type="term" value="C:extracellular matrix"/>
    <property type="evidence" value="ECO:0007669"/>
    <property type="project" value="TreeGrafter"/>
</dbReference>
<keyword evidence="2" id="KW-1185">Reference proteome</keyword>
<reference evidence="2" key="2">
    <citation type="submission" date="2017-12" db="EMBL/GenBank/DDBJ databases">
        <title>Genome sequence of the Bar-tailed Godwit (Limosa lapponica baueri).</title>
        <authorList>
            <person name="Lima N.C.B."/>
            <person name="Parody-Merino A.M."/>
            <person name="Battley P.F."/>
            <person name="Fidler A.E."/>
            <person name="Prosdocimi F."/>
        </authorList>
    </citation>
    <scope>NUCLEOTIDE SEQUENCE [LARGE SCALE GENOMIC DNA]</scope>
</reference>
<sequence length="338" mass="38763">MGQDQQTLNKAKCWVLLLGHNSPMQRYRLGEEWLESCLVEKDLRVLVDSWLNMNHQCAQAYILSTPKPEKFQGKSQEDVEWKTSSPKDHIMNNNLKSGRTHKITGLSILTISFFTAEAGPQESQTLEVREKMWRKEGFPLAREDQVRDHLDKFDTHKSMGLDGVHPRVLRELVDVIVKPLSIIFERSWRTEEAPEEWRNASVMPVFKKGKKEDTGTHRPVGPTSVPGKVMEKLILDVISKHVEEKKDTIQSNLPRTECPHLIDFWLQGSEFITEVINIDLDLPLPLVVLISAFLPKDMDANVEIVLNYACTKVLAKWPNFSKIDSKHTGLNSECLPYE</sequence>
<accession>A0A2I0U505</accession>
<name>A0A2I0U505_LIMLA</name>
<reference evidence="2" key="1">
    <citation type="submission" date="2017-11" db="EMBL/GenBank/DDBJ databases">
        <authorList>
            <person name="Lima N.C."/>
            <person name="Parody-Merino A.M."/>
            <person name="Battley P.F."/>
            <person name="Fidler A.E."/>
            <person name="Prosdocimi F."/>
        </authorList>
    </citation>
    <scope>NUCLEOTIDE SEQUENCE [LARGE SCALE GENOMIC DNA]</scope>
</reference>
<dbReference type="PANTHER" id="PTHR33395">
    <property type="entry name" value="TRANSCRIPTASE, PUTATIVE-RELATED-RELATED"/>
    <property type="match status" value="1"/>
</dbReference>
<evidence type="ECO:0000313" key="1">
    <source>
        <dbReference type="EMBL" id="PKU41109.1"/>
    </source>
</evidence>
<evidence type="ECO:0008006" key="3">
    <source>
        <dbReference type="Google" id="ProtNLM"/>
    </source>
</evidence>